<evidence type="ECO:0000313" key="2">
    <source>
        <dbReference type="RefSeq" id="XP_065667027.1"/>
    </source>
</evidence>
<sequence length="475" mass="54338">MEKVLQSIFILVSCCSYIFGVVNYLIELHDLPNCFLDVNNSNKIIYNCDGGLKFSLVNGNPGVLFQSATDNTRYICHQGFVPHLLPLGGNEHTFYIVSFDDSYVMIRSKDYTTRYLWQDNLLFAFENKVGTTQILYKLIVCDFGIQNIDPISKYSVNVIINESSPIFNHPGLSFVIKCESSNNEINLFNVTGSSALINLLHSNTTYKFSAGFQNEYGIYVFGNASYYKTDEYGGIDSCIHGFVEGNVLNISLEMDGNGYNVTIEYFFPPFIIFTTDNVSPGFLKLNSNQTKYYFTGYFNTKVVNNVTLLLKKRKCLKNFPIEIPVNISYKNKISVMKSVTISYQKILPCLDENLPYILKDKNALKEYYGRGILVNADKSYMYICMNQNVESTKPACYFSNIAGDFMIVFNKWLGLANQQFDKISLNLENQMMKNFEVDDDQYYTLGVNQWMGNAVGLFYRNGLSSLWTQRIKWNN</sequence>
<keyword evidence="1" id="KW-1185">Reference proteome</keyword>
<proteinExistence type="predicted"/>
<reference evidence="2" key="1">
    <citation type="submission" date="2025-08" db="UniProtKB">
        <authorList>
            <consortium name="RefSeq"/>
        </authorList>
    </citation>
    <scope>IDENTIFICATION</scope>
</reference>
<name>A0ABM4CYI5_HYDVU</name>
<dbReference type="GeneID" id="101240273"/>
<gene>
    <name evidence="2" type="primary">LOC101240273</name>
</gene>
<evidence type="ECO:0000313" key="1">
    <source>
        <dbReference type="Proteomes" id="UP001652625"/>
    </source>
</evidence>
<protein>
    <submittedName>
        <fullName evidence="2">Uncharacterized protein LOC101240273 isoform X3</fullName>
    </submittedName>
</protein>
<organism evidence="1 2">
    <name type="scientific">Hydra vulgaris</name>
    <name type="common">Hydra</name>
    <name type="synonym">Hydra attenuata</name>
    <dbReference type="NCBI Taxonomy" id="6087"/>
    <lineage>
        <taxon>Eukaryota</taxon>
        <taxon>Metazoa</taxon>
        <taxon>Cnidaria</taxon>
        <taxon>Hydrozoa</taxon>
        <taxon>Hydroidolina</taxon>
        <taxon>Anthoathecata</taxon>
        <taxon>Aplanulata</taxon>
        <taxon>Hydridae</taxon>
        <taxon>Hydra</taxon>
    </lineage>
</organism>
<dbReference type="Proteomes" id="UP001652625">
    <property type="component" value="Chromosome 11"/>
</dbReference>
<accession>A0ABM4CYI5</accession>
<dbReference type="RefSeq" id="XP_065667027.1">
    <property type="nucleotide sequence ID" value="XM_065810955.1"/>
</dbReference>